<name>A0A371YQN9_9GAMM</name>
<reference evidence="2 3" key="2">
    <citation type="submission" date="2018-08" db="EMBL/GenBank/DDBJ databases">
        <title>The draft genome of Acinetobacter sichuanensis strain WCHAc060041.</title>
        <authorList>
            <person name="Qin J."/>
            <person name="Feng Y."/>
            <person name="Zong Z."/>
        </authorList>
    </citation>
    <scope>NUCLEOTIDE SEQUENCE [LARGE SCALE GENOMIC DNA]</scope>
    <source>
        <strain evidence="2 3">WCHAc060041</strain>
    </source>
</reference>
<organism evidence="2 3">
    <name type="scientific">Acinetobacter sichuanensis</name>
    <dbReference type="NCBI Taxonomy" id="2136183"/>
    <lineage>
        <taxon>Bacteria</taxon>
        <taxon>Pseudomonadati</taxon>
        <taxon>Pseudomonadota</taxon>
        <taxon>Gammaproteobacteria</taxon>
        <taxon>Moraxellales</taxon>
        <taxon>Moraxellaceae</taxon>
        <taxon>Acinetobacter</taxon>
    </lineage>
</organism>
<gene>
    <name evidence="1" type="ORF">ACFODO_07830</name>
    <name evidence="2" type="ORF">C9E89_009130</name>
</gene>
<evidence type="ECO:0000313" key="1">
    <source>
        <dbReference type="EMBL" id="MFC2995171.1"/>
    </source>
</evidence>
<keyword evidence="4" id="KW-1185">Reference proteome</keyword>
<evidence type="ECO:0000313" key="4">
    <source>
        <dbReference type="Proteomes" id="UP001595455"/>
    </source>
</evidence>
<evidence type="ECO:0000313" key="3">
    <source>
        <dbReference type="Proteomes" id="UP000240957"/>
    </source>
</evidence>
<dbReference type="Proteomes" id="UP001595455">
    <property type="component" value="Unassembled WGS sequence"/>
</dbReference>
<comment type="caution">
    <text evidence="2">The sequence shown here is derived from an EMBL/GenBank/DDBJ whole genome shotgun (WGS) entry which is preliminary data.</text>
</comment>
<protein>
    <submittedName>
        <fullName evidence="2">Uncharacterized protein</fullName>
    </submittedName>
</protein>
<reference evidence="1" key="4">
    <citation type="submission" date="2024-09" db="EMBL/GenBank/DDBJ databases">
        <authorList>
            <person name="Sun Q."/>
            <person name="Mori K."/>
        </authorList>
    </citation>
    <scope>NUCLEOTIDE SEQUENCE</scope>
    <source>
        <strain evidence="1">KCTC 62575</strain>
    </source>
</reference>
<dbReference type="RefSeq" id="WP_107008011.1">
    <property type="nucleotide sequence ID" value="NZ_JBHRSF010000019.1"/>
</dbReference>
<dbReference type="OrthoDB" id="6681471at2"/>
<dbReference type="EMBL" id="JBHRSF010000019">
    <property type="protein sequence ID" value="MFC2995171.1"/>
    <property type="molecule type" value="Genomic_DNA"/>
</dbReference>
<accession>A0A371YQN9</accession>
<evidence type="ECO:0000313" key="2">
    <source>
        <dbReference type="EMBL" id="RFC83789.1"/>
    </source>
</evidence>
<dbReference type="Proteomes" id="UP000240957">
    <property type="component" value="Unassembled WGS sequence"/>
</dbReference>
<sequence length="219" mass="24867">MTLDELKPHIQSRLAHELKSNFLESLSIDITNRLLNSNEFVLSNFHNPEIANQVSPKLEPDVLMDELFNVARANGHNVIVKETSPKGHFYTHVTTSSCNLIITRRVSRNVMKSHYFANQAALNQGLVEPVQPDLLDDIALLGDEVPLNSLLFVYASIYWDRENQLLDFELILPHPTEFYSLLTFSLDELKASAKEPMTDIAEDDIVSIKRRVDQAAPKK</sequence>
<dbReference type="AlphaFoldDB" id="A0A371YQN9"/>
<proteinExistence type="predicted"/>
<reference evidence="1" key="1">
    <citation type="journal article" date="2014" name="Int. J. Syst. Evol. Microbiol.">
        <title>Complete genome of a new Firmicutes species belonging to the dominant human colonic microbiota ('Ruminococcus bicirculans') reveals two chromosomes and a selective capacity to utilize plant glucans.</title>
        <authorList>
            <consortium name="NISC Comparative Sequencing Program"/>
            <person name="Wegmann U."/>
            <person name="Louis P."/>
            <person name="Goesmann A."/>
            <person name="Henrissat B."/>
            <person name="Duncan S.H."/>
            <person name="Flint H.J."/>
        </authorList>
    </citation>
    <scope>NUCLEOTIDE SEQUENCE</scope>
    <source>
        <strain evidence="1">KCTC 62575</strain>
    </source>
</reference>
<reference evidence="4" key="3">
    <citation type="journal article" date="2019" name="Int. J. Syst. Evol. Microbiol.">
        <title>The Global Catalogue of Microorganisms (GCM) 10K type strain sequencing project: providing services to taxonomists for standard genome sequencing and annotation.</title>
        <authorList>
            <consortium name="The Broad Institute Genomics Platform"/>
            <consortium name="The Broad Institute Genome Sequencing Center for Infectious Disease"/>
            <person name="Wu L."/>
            <person name="Ma J."/>
        </authorList>
    </citation>
    <scope>NUCLEOTIDE SEQUENCE [LARGE SCALE GENOMIC DNA]</scope>
    <source>
        <strain evidence="4">KCTC 62575</strain>
    </source>
</reference>
<dbReference type="EMBL" id="PYIX02000012">
    <property type="protein sequence ID" value="RFC83789.1"/>
    <property type="molecule type" value="Genomic_DNA"/>
</dbReference>